<evidence type="ECO:0000256" key="5">
    <source>
        <dbReference type="ARBA" id="ARBA00023242"/>
    </source>
</evidence>
<evidence type="ECO:0000256" key="1">
    <source>
        <dbReference type="ARBA" id="ARBA00004123"/>
    </source>
</evidence>
<dbReference type="Gene3D" id="3.30.730.10">
    <property type="entry name" value="AP2/ERF domain"/>
    <property type="match status" value="1"/>
</dbReference>
<comment type="caution">
    <text evidence="9">The sequence shown here is derived from an EMBL/GenBank/DDBJ whole genome shotgun (WGS) entry which is preliminary data.</text>
</comment>
<gene>
    <name evidence="9" type="primary">ERF13</name>
    <name evidence="9" type="ORF">CR513_60352</name>
</gene>
<feature type="domain" description="AP2/ERF" evidence="8">
    <location>
        <begin position="130"/>
        <end position="188"/>
    </location>
</feature>
<dbReference type="PROSITE" id="PS51032">
    <property type="entry name" value="AP2_ERF"/>
    <property type="match status" value="1"/>
</dbReference>
<keyword evidence="4" id="KW-0804">Transcription</keyword>
<dbReference type="GO" id="GO:0009873">
    <property type="term" value="P:ethylene-activated signaling pathway"/>
    <property type="evidence" value="ECO:0007669"/>
    <property type="project" value="InterPro"/>
</dbReference>
<dbReference type="FunFam" id="3.30.730.10:FF:000001">
    <property type="entry name" value="Ethylene-responsive transcription factor 2"/>
    <property type="match status" value="1"/>
</dbReference>
<comment type="subcellular location">
    <subcellularLocation>
        <location evidence="1">Nucleus</location>
    </subcellularLocation>
</comment>
<proteinExistence type="inferred from homology"/>
<dbReference type="PANTHER" id="PTHR31190:SF287">
    <property type="entry name" value="DEVELOPMENT RELATED ERF PROTEIN"/>
    <property type="match status" value="1"/>
</dbReference>
<keyword evidence="10" id="KW-1185">Reference proteome</keyword>
<reference evidence="9" key="1">
    <citation type="submission" date="2018-05" db="EMBL/GenBank/DDBJ databases">
        <title>Draft genome of Mucuna pruriens seed.</title>
        <authorList>
            <person name="Nnadi N.E."/>
            <person name="Vos R."/>
            <person name="Hasami M.H."/>
            <person name="Devisetty U.K."/>
            <person name="Aguiy J.C."/>
        </authorList>
    </citation>
    <scope>NUCLEOTIDE SEQUENCE [LARGE SCALE GENOMIC DNA]</scope>
    <source>
        <strain evidence="9">JCA_2017</strain>
    </source>
</reference>
<feature type="region of interest" description="Disordered" evidence="7">
    <location>
        <begin position="95"/>
        <end position="128"/>
    </location>
</feature>
<evidence type="ECO:0000256" key="4">
    <source>
        <dbReference type="ARBA" id="ARBA00023163"/>
    </source>
</evidence>
<feature type="region of interest" description="Disordered" evidence="7">
    <location>
        <begin position="25"/>
        <end position="51"/>
    </location>
</feature>
<dbReference type="PANTHER" id="PTHR31190">
    <property type="entry name" value="DNA-BINDING DOMAIN"/>
    <property type="match status" value="1"/>
</dbReference>
<dbReference type="GO" id="GO:0003677">
    <property type="term" value="F:DNA binding"/>
    <property type="evidence" value="ECO:0007669"/>
    <property type="project" value="UniProtKB-KW"/>
</dbReference>
<evidence type="ECO:0000256" key="6">
    <source>
        <dbReference type="ARBA" id="ARBA00024343"/>
    </source>
</evidence>
<dbReference type="AlphaFoldDB" id="A0A371E5V4"/>
<dbReference type="InterPro" id="IPR044808">
    <property type="entry name" value="ERF_plant"/>
</dbReference>
<comment type="similarity">
    <text evidence="6">Belongs to the AP2/ERF transcription factor family. ERF subfamily.</text>
</comment>
<evidence type="ECO:0000259" key="8">
    <source>
        <dbReference type="PROSITE" id="PS51032"/>
    </source>
</evidence>
<keyword evidence="2" id="KW-0805">Transcription regulation</keyword>
<keyword evidence="3" id="KW-0238">DNA-binding</keyword>
<evidence type="ECO:0000313" key="9">
    <source>
        <dbReference type="EMBL" id="RDX61419.1"/>
    </source>
</evidence>
<dbReference type="InterPro" id="IPR036955">
    <property type="entry name" value="AP2/ERF_dom_sf"/>
</dbReference>
<dbReference type="InterPro" id="IPR001471">
    <property type="entry name" value="AP2/ERF_dom"/>
</dbReference>
<organism evidence="9 10">
    <name type="scientific">Mucuna pruriens</name>
    <name type="common">Velvet bean</name>
    <name type="synonym">Dolichos pruriens</name>
    <dbReference type="NCBI Taxonomy" id="157652"/>
    <lineage>
        <taxon>Eukaryota</taxon>
        <taxon>Viridiplantae</taxon>
        <taxon>Streptophyta</taxon>
        <taxon>Embryophyta</taxon>
        <taxon>Tracheophyta</taxon>
        <taxon>Spermatophyta</taxon>
        <taxon>Magnoliopsida</taxon>
        <taxon>eudicotyledons</taxon>
        <taxon>Gunneridae</taxon>
        <taxon>Pentapetalae</taxon>
        <taxon>rosids</taxon>
        <taxon>fabids</taxon>
        <taxon>Fabales</taxon>
        <taxon>Fabaceae</taxon>
        <taxon>Papilionoideae</taxon>
        <taxon>50 kb inversion clade</taxon>
        <taxon>NPAAA clade</taxon>
        <taxon>indigoferoid/millettioid clade</taxon>
        <taxon>Phaseoleae</taxon>
        <taxon>Mucuna</taxon>
    </lineage>
</organism>
<evidence type="ECO:0000256" key="2">
    <source>
        <dbReference type="ARBA" id="ARBA00023015"/>
    </source>
</evidence>
<feature type="compositionally biased region" description="Low complexity" evidence="7">
    <location>
        <begin position="101"/>
        <end position="121"/>
    </location>
</feature>
<dbReference type="SMART" id="SM00380">
    <property type="entry name" value="AP2"/>
    <property type="match status" value="1"/>
</dbReference>
<dbReference type="PRINTS" id="PR00367">
    <property type="entry name" value="ETHRSPELEMNT"/>
</dbReference>
<sequence>MVSWKPLQHVMETLCSFNNAPKPISAPASKSEDASTKWHKNQPLSNSTTFQNDMNLNTTLESDFALLDSIQRYLLDDNDDFNALASVLATPNGFGNESVNSSSEQATTAATEARGASSSAAREPHAPYQSYKGVRRRPWGKFAAEIRDPNRNGARVWLGTYESAEDAALAYDRAAFQMRGSKAKLNFPHLIG</sequence>
<evidence type="ECO:0000256" key="7">
    <source>
        <dbReference type="SAM" id="MobiDB-lite"/>
    </source>
</evidence>
<dbReference type="GO" id="GO:0005634">
    <property type="term" value="C:nucleus"/>
    <property type="evidence" value="ECO:0007669"/>
    <property type="project" value="UniProtKB-SubCell"/>
</dbReference>
<dbReference type="CDD" id="cd00018">
    <property type="entry name" value="AP2"/>
    <property type="match status" value="1"/>
</dbReference>
<dbReference type="OrthoDB" id="552345at2759"/>
<keyword evidence="5" id="KW-0539">Nucleus</keyword>
<feature type="compositionally biased region" description="Polar residues" evidence="7">
    <location>
        <begin position="42"/>
        <end position="51"/>
    </location>
</feature>
<dbReference type="STRING" id="157652.A0A371E5V4"/>
<dbReference type="GO" id="GO:0003700">
    <property type="term" value="F:DNA-binding transcription factor activity"/>
    <property type="evidence" value="ECO:0007669"/>
    <property type="project" value="InterPro"/>
</dbReference>
<feature type="non-terminal residue" evidence="9">
    <location>
        <position position="1"/>
    </location>
</feature>
<protein>
    <submittedName>
        <fullName evidence="9">Ethylene-responsive transcription factor 13</fullName>
    </submittedName>
</protein>
<dbReference type="Proteomes" id="UP000257109">
    <property type="component" value="Unassembled WGS sequence"/>
</dbReference>
<accession>A0A371E5V4</accession>
<dbReference type="SUPFAM" id="SSF54171">
    <property type="entry name" value="DNA-binding domain"/>
    <property type="match status" value="1"/>
</dbReference>
<dbReference type="InterPro" id="IPR016177">
    <property type="entry name" value="DNA-bd_dom_sf"/>
</dbReference>
<evidence type="ECO:0000313" key="10">
    <source>
        <dbReference type="Proteomes" id="UP000257109"/>
    </source>
</evidence>
<dbReference type="Pfam" id="PF00847">
    <property type="entry name" value="AP2"/>
    <property type="match status" value="1"/>
</dbReference>
<evidence type="ECO:0000256" key="3">
    <source>
        <dbReference type="ARBA" id="ARBA00023125"/>
    </source>
</evidence>
<dbReference type="EMBL" id="QJKJ01016157">
    <property type="protein sequence ID" value="RDX61419.1"/>
    <property type="molecule type" value="Genomic_DNA"/>
</dbReference>
<name>A0A371E5V4_MUCPR</name>